<evidence type="ECO:0000259" key="2">
    <source>
        <dbReference type="PROSITE" id="PS50983"/>
    </source>
</evidence>
<dbReference type="PANTHER" id="PTHR30535:SF34">
    <property type="entry name" value="MOLYBDATE-BINDING PROTEIN MOLA"/>
    <property type="match status" value="1"/>
</dbReference>
<evidence type="ECO:0000313" key="4">
    <source>
        <dbReference type="Proteomes" id="UP000234857"/>
    </source>
</evidence>
<dbReference type="InterPro" id="IPR054828">
    <property type="entry name" value="Vit_B12_bind_prot"/>
</dbReference>
<accession>A0A2N5ZE38</accession>
<dbReference type="AlphaFoldDB" id="A0A2N5ZE38"/>
<reference evidence="3 4" key="1">
    <citation type="submission" date="2017-11" db="EMBL/GenBank/DDBJ databases">
        <title>Genome-resolved metagenomics identifies genetic mobility, metabolic interactions, and unexpected diversity in perchlorate-reducing communities.</title>
        <authorList>
            <person name="Barnum T.P."/>
            <person name="Figueroa I.A."/>
            <person name="Carlstrom C.I."/>
            <person name="Lucas L.N."/>
            <person name="Engelbrektson A.L."/>
            <person name="Coates J.D."/>
        </authorList>
    </citation>
    <scope>NUCLEOTIDE SEQUENCE [LARGE SCALE GENOMIC DNA]</scope>
    <source>
        <strain evidence="3">BM706</strain>
    </source>
</reference>
<dbReference type="Gene3D" id="3.40.50.1980">
    <property type="entry name" value="Nitrogenase molybdenum iron protein domain"/>
    <property type="match status" value="2"/>
</dbReference>
<dbReference type="PROSITE" id="PS50983">
    <property type="entry name" value="FE_B12_PBP"/>
    <property type="match status" value="1"/>
</dbReference>
<comment type="caution">
    <text evidence="3">The sequence shown here is derived from an EMBL/GenBank/DDBJ whole genome shotgun (WGS) entry which is preliminary data.</text>
</comment>
<organism evidence="3 4">
    <name type="scientific">Muiribacterium halophilum</name>
    <dbReference type="NCBI Taxonomy" id="2053465"/>
    <lineage>
        <taxon>Bacteria</taxon>
        <taxon>Candidatus Muiribacteriota</taxon>
        <taxon>Candidatus Muiribacteriia</taxon>
        <taxon>Candidatus Muiribacteriales</taxon>
        <taxon>Candidatus Muiribacteriaceae</taxon>
        <taxon>Candidatus Muiribacterium</taxon>
    </lineage>
</organism>
<proteinExistence type="predicted"/>
<gene>
    <name evidence="3" type="ORF">C0601_08830</name>
</gene>
<dbReference type="InterPro" id="IPR050902">
    <property type="entry name" value="ABC_Transporter_SBP"/>
</dbReference>
<sequence>MAVFRKRFIVLSIIIFLVVIFFVLAERSCRSHENIKGSDIRTIAVLMQSIQEMLCYIGGEDLIVAVSDHSVYPENIRRLPKVAGFKGIDYEALARISPDAVFSNSVHDNDRERLESLGMSYYSFDDKSVKDIKESMLRMERLLGIKDNEEKILTFSDVFNQKTPENGEDAIVVVGSSDGLKNIYVAGNNNIFSELLKIAGYKNGYKGNVEYPALGAEDLMRIDPENIFILDERNNIKKEEKVRMIKEWQKLDVKAVKRKNIFIINGDNVFIPGPRIIDLLEKIKKKKSEDI</sequence>
<keyword evidence="1" id="KW-0732">Signal</keyword>
<dbReference type="SUPFAM" id="SSF53807">
    <property type="entry name" value="Helical backbone' metal receptor"/>
    <property type="match status" value="1"/>
</dbReference>
<dbReference type="PANTHER" id="PTHR30535">
    <property type="entry name" value="VITAMIN B12-BINDING PROTEIN"/>
    <property type="match status" value="1"/>
</dbReference>
<dbReference type="EMBL" id="PKTG01000100">
    <property type="protein sequence ID" value="PLX16930.1"/>
    <property type="molecule type" value="Genomic_DNA"/>
</dbReference>
<evidence type="ECO:0000256" key="1">
    <source>
        <dbReference type="ARBA" id="ARBA00022729"/>
    </source>
</evidence>
<dbReference type="Proteomes" id="UP000234857">
    <property type="component" value="Unassembled WGS sequence"/>
</dbReference>
<dbReference type="NCBIfam" id="NF038402">
    <property type="entry name" value="TroA_like"/>
    <property type="match status" value="1"/>
</dbReference>
<name>A0A2N5ZE38_MUIH1</name>
<feature type="domain" description="Fe/B12 periplasmic-binding" evidence="2">
    <location>
        <begin position="42"/>
        <end position="291"/>
    </location>
</feature>
<evidence type="ECO:0000313" key="3">
    <source>
        <dbReference type="EMBL" id="PLX16930.1"/>
    </source>
</evidence>
<protein>
    <recommendedName>
        <fullName evidence="2">Fe/B12 periplasmic-binding domain-containing protein</fullName>
    </recommendedName>
</protein>
<dbReference type="Pfam" id="PF01497">
    <property type="entry name" value="Peripla_BP_2"/>
    <property type="match status" value="1"/>
</dbReference>
<dbReference type="InterPro" id="IPR002491">
    <property type="entry name" value="ABC_transptr_periplasmic_BD"/>
</dbReference>